<dbReference type="Proteomes" id="UP000001194">
    <property type="component" value="Unassembled WGS sequence"/>
</dbReference>
<dbReference type="OrthoDB" id="3062801at2759"/>
<sequence>MWYHWRTTGSDSNLDSLLKEWKILNGISALLTMVVSALLQIPQAANDHITRETALLLLICALMGLIYGCIYMVIFGTMRSMF</sequence>
<gene>
    <name evidence="2" type="ORF">LACBIDRAFT_304599</name>
</gene>
<proteinExistence type="predicted"/>
<dbReference type="RefSeq" id="XP_001884998.1">
    <property type="nucleotide sequence ID" value="XM_001884963.1"/>
</dbReference>
<accession>B0DLZ6</accession>
<dbReference type="KEGG" id="lbc:LACBIDRAFT_304599"/>
<organism evidence="3">
    <name type="scientific">Laccaria bicolor (strain S238N-H82 / ATCC MYA-4686)</name>
    <name type="common">Bicoloured deceiver</name>
    <name type="synonym">Laccaria laccata var. bicolor</name>
    <dbReference type="NCBI Taxonomy" id="486041"/>
    <lineage>
        <taxon>Eukaryota</taxon>
        <taxon>Fungi</taxon>
        <taxon>Dikarya</taxon>
        <taxon>Basidiomycota</taxon>
        <taxon>Agaricomycotina</taxon>
        <taxon>Agaricomycetes</taxon>
        <taxon>Agaricomycetidae</taxon>
        <taxon>Agaricales</taxon>
        <taxon>Agaricineae</taxon>
        <taxon>Hydnangiaceae</taxon>
        <taxon>Laccaria</taxon>
    </lineage>
</organism>
<evidence type="ECO:0000313" key="2">
    <source>
        <dbReference type="EMBL" id="EDR04479.1"/>
    </source>
</evidence>
<dbReference type="EMBL" id="DS547118">
    <property type="protein sequence ID" value="EDR04479.1"/>
    <property type="molecule type" value="Genomic_DNA"/>
</dbReference>
<evidence type="ECO:0000256" key="1">
    <source>
        <dbReference type="SAM" id="Phobius"/>
    </source>
</evidence>
<dbReference type="GeneID" id="6080609"/>
<protein>
    <submittedName>
        <fullName evidence="2">Predicted protein</fullName>
    </submittedName>
</protein>
<dbReference type="InParanoid" id="B0DLZ6"/>
<reference evidence="2 3" key="1">
    <citation type="journal article" date="2008" name="Nature">
        <title>The genome of Laccaria bicolor provides insights into mycorrhizal symbiosis.</title>
        <authorList>
            <person name="Martin F."/>
            <person name="Aerts A."/>
            <person name="Ahren D."/>
            <person name="Brun A."/>
            <person name="Danchin E.G.J."/>
            <person name="Duchaussoy F."/>
            <person name="Gibon J."/>
            <person name="Kohler A."/>
            <person name="Lindquist E."/>
            <person name="Pereda V."/>
            <person name="Salamov A."/>
            <person name="Shapiro H.J."/>
            <person name="Wuyts J."/>
            <person name="Blaudez D."/>
            <person name="Buee M."/>
            <person name="Brokstein P."/>
            <person name="Canbaeck B."/>
            <person name="Cohen D."/>
            <person name="Courty P.E."/>
            <person name="Coutinho P.M."/>
            <person name="Delaruelle C."/>
            <person name="Detter J.C."/>
            <person name="Deveau A."/>
            <person name="DiFazio S."/>
            <person name="Duplessis S."/>
            <person name="Fraissinet-Tachet L."/>
            <person name="Lucic E."/>
            <person name="Frey-Klett P."/>
            <person name="Fourrey C."/>
            <person name="Feussner I."/>
            <person name="Gay G."/>
            <person name="Grimwood J."/>
            <person name="Hoegger P.J."/>
            <person name="Jain P."/>
            <person name="Kilaru S."/>
            <person name="Labbe J."/>
            <person name="Lin Y.C."/>
            <person name="Legue V."/>
            <person name="Le Tacon F."/>
            <person name="Marmeisse R."/>
            <person name="Melayah D."/>
            <person name="Montanini B."/>
            <person name="Muratet M."/>
            <person name="Nehls U."/>
            <person name="Niculita-Hirzel H."/>
            <person name="Oudot-Le Secq M.P."/>
            <person name="Peter M."/>
            <person name="Quesneville H."/>
            <person name="Rajashekar B."/>
            <person name="Reich M."/>
            <person name="Rouhier N."/>
            <person name="Schmutz J."/>
            <person name="Yin T."/>
            <person name="Chalot M."/>
            <person name="Henrissat B."/>
            <person name="Kuees U."/>
            <person name="Lucas S."/>
            <person name="Van de Peer Y."/>
            <person name="Podila G.K."/>
            <person name="Polle A."/>
            <person name="Pukkila P.J."/>
            <person name="Richardson P.M."/>
            <person name="Rouze P."/>
            <person name="Sanders I.R."/>
            <person name="Stajich J.E."/>
            <person name="Tunlid A."/>
            <person name="Tuskan G."/>
            <person name="Grigoriev I.V."/>
        </authorList>
    </citation>
    <scope>NUCLEOTIDE SEQUENCE [LARGE SCALE GENOMIC DNA]</scope>
    <source>
        <strain evidence="3">S238N-H82 / ATCC MYA-4686</strain>
    </source>
</reference>
<keyword evidence="1" id="KW-0812">Transmembrane</keyword>
<dbReference type="HOGENOM" id="CLU_182452_0_0_1"/>
<dbReference type="AlphaFoldDB" id="B0DLZ6"/>
<feature type="transmembrane region" description="Helical" evidence="1">
    <location>
        <begin position="23"/>
        <end position="41"/>
    </location>
</feature>
<feature type="transmembrane region" description="Helical" evidence="1">
    <location>
        <begin position="53"/>
        <end position="74"/>
    </location>
</feature>
<keyword evidence="3" id="KW-1185">Reference proteome</keyword>
<evidence type="ECO:0000313" key="3">
    <source>
        <dbReference type="Proteomes" id="UP000001194"/>
    </source>
</evidence>
<keyword evidence="1" id="KW-0472">Membrane</keyword>
<keyword evidence="1" id="KW-1133">Transmembrane helix</keyword>
<name>B0DLZ6_LACBS</name>